<comment type="caution">
    <text evidence="2">The sequence shown here is derived from an EMBL/GenBank/DDBJ whole genome shotgun (WGS) entry which is preliminary data.</text>
</comment>
<dbReference type="Pfam" id="PF13280">
    <property type="entry name" value="WYL"/>
    <property type="match status" value="1"/>
</dbReference>
<evidence type="ECO:0000313" key="3">
    <source>
        <dbReference type="Proteomes" id="UP000032233"/>
    </source>
</evidence>
<gene>
    <name evidence="2" type="ORF">X474_22325</name>
</gene>
<protein>
    <recommendedName>
        <fullName evidence="1">WYL domain-containing protein</fullName>
    </recommendedName>
</protein>
<keyword evidence="3" id="KW-1185">Reference proteome</keyword>
<dbReference type="OrthoDB" id="9787242at2"/>
<reference evidence="2 3" key="1">
    <citation type="submission" date="2013-11" db="EMBL/GenBank/DDBJ databases">
        <title>Metagenomic analysis of a methanogenic consortium involved in long chain n-alkane degradation.</title>
        <authorList>
            <person name="Davidova I.A."/>
            <person name="Callaghan A.V."/>
            <person name="Wawrik B."/>
            <person name="Pruitt S."/>
            <person name="Marks C."/>
            <person name="Duncan K.E."/>
            <person name="Suflita J.M."/>
        </authorList>
    </citation>
    <scope>NUCLEOTIDE SEQUENCE [LARGE SCALE GENOMIC DNA]</scope>
    <source>
        <strain evidence="2 3">SPR</strain>
    </source>
</reference>
<dbReference type="EMBL" id="AZAC01000044">
    <property type="protein sequence ID" value="KIX11815.1"/>
    <property type="molecule type" value="Genomic_DNA"/>
</dbReference>
<dbReference type="InterPro" id="IPR026881">
    <property type="entry name" value="WYL_dom"/>
</dbReference>
<dbReference type="InterPro" id="IPR051534">
    <property type="entry name" value="CBASS_pafABC_assoc_protein"/>
</dbReference>
<organism evidence="2 3">
    <name type="scientific">Dethiosulfatarculus sandiegensis</name>
    <dbReference type="NCBI Taxonomy" id="1429043"/>
    <lineage>
        <taxon>Bacteria</taxon>
        <taxon>Pseudomonadati</taxon>
        <taxon>Thermodesulfobacteriota</taxon>
        <taxon>Desulfarculia</taxon>
        <taxon>Desulfarculales</taxon>
        <taxon>Desulfarculaceae</taxon>
        <taxon>Dethiosulfatarculus</taxon>
    </lineage>
</organism>
<accession>A0A0D2JQN1</accession>
<dbReference type="InParanoid" id="A0A0D2JQN1"/>
<dbReference type="RefSeq" id="WP_044351526.1">
    <property type="nucleotide sequence ID" value="NZ_AZAC01000044.1"/>
</dbReference>
<dbReference type="STRING" id="1429043.X474_22325"/>
<evidence type="ECO:0000313" key="2">
    <source>
        <dbReference type="EMBL" id="KIX11815.1"/>
    </source>
</evidence>
<dbReference type="PANTHER" id="PTHR34580">
    <property type="match status" value="1"/>
</dbReference>
<dbReference type="AlphaFoldDB" id="A0A0D2JQN1"/>
<dbReference type="PANTHER" id="PTHR34580:SF1">
    <property type="entry name" value="PROTEIN PAFC"/>
    <property type="match status" value="1"/>
</dbReference>
<sequence length="213" mass="23813">MNSRRLARLMRIICDIKAYPRRTPEEMCKRLDVSRRQFYKDRDTLAEMGFSFHYSRSGEGFVLDKELTFSAKGLSLTDLFSLILAVRELTRMNDFSLALGAINGLRNLVEELPGELRELFSEALDQLVVADGFSCIPEIMYTLQDAIKQGRRVAVEIKGANPSNSLTVDPKRLFLRDGTLFLEAGGLGSGKTGLLALSRIIKAVPTPFFSSPD</sequence>
<feature type="domain" description="WYL" evidence="1">
    <location>
        <begin position="139"/>
        <end position="202"/>
    </location>
</feature>
<name>A0A0D2JQN1_9BACT</name>
<proteinExistence type="predicted"/>
<evidence type="ECO:0000259" key="1">
    <source>
        <dbReference type="Pfam" id="PF13280"/>
    </source>
</evidence>
<dbReference type="Proteomes" id="UP000032233">
    <property type="component" value="Unassembled WGS sequence"/>
</dbReference>